<dbReference type="PANTHER" id="PTHR43394:SF15">
    <property type="entry name" value="ALPHA-FACTOR-TRANSPORTING ATPASE"/>
    <property type="match status" value="1"/>
</dbReference>
<name>A0AAF0E5H9_9BASI</name>
<dbReference type="Proteomes" id="UP001214603">
    <property type="component" value="Chromosome 6"/>
</dbReference>
<dbReference type="GO" id="GO:0005743">
    <property type="term" value="C:mitochondrial inner membrane"/>
    <property type="evidence" value="ECO:0007669"/>
    <property type="project" value="TreeGrafter"/>
</dbReference>
<dbReference type="GO" id="GO:0015421">
    <property type="term" value="F:ABC-type oligopeptide transporter activity"/>
    <property type="evidence" value="ECO:0007669"/>
    <property type="project" value="TreeGrafter"/>
</dbReference>
<keyword evidence="13" id="KW-1185">Reference proteome</keyword>
<feature type="region of interest" description="Disordered" evidence="8">
    <location>
        <begin position="697"/>
        <end position="719"/>
    </location>
</feature>
<feature type="domain" description="ABC transmembrane type-1" evidence="11">
    <location>
        <begin position="100"/>
        <end position="399"/>
    </location>
</feature>
<keyword evidence="2" id="KW-0813">Transport</keyword>
<dbReference type="Gene3D" id="3.40.50.300">
    <property type="entry name" value="P-loop containing nucleotide triphosphate hydrolases"/>
    <property type="match status" value="2"/>
</dbReference>
<evidence type="ECO:0000256" key="9">
    <source>
        <dbReference type="SAM" id="Phobius"/>
    </source>
</evidence>
<reference evidence="12" key="1">
    <citation type="submission" date="2023-03" db="EMBL/GenBank/DDBJ databases">
        <title>Mating type loci evolution in Malassezia.</title>
        <authorList>
            <person name="Coelho M.A."/>
        </authorList>
    </citation>
    <scope>NUCLEOTIDE SEQUENCE</scope>
    <source>
        <strain evidence="12">CBS 7876</strain>
    </source>
</reference>
<gene>
    <name evidence="12" type="primary">HST6</name>
    <name evidence="12" type="ORF">MOBT1_002624</name>
</gene>
<feature type="region of interest" description="Disordered" evidence="8">
    <location>
        <begin position="23"/>
        <end position="42"/>
    </location>
</feature>
<feature type="transmembrane region" description="Helical" evidence="9">
    <location>
        <begin position="93"/>
        <end position="114"/>
    </location>
</feature>
<dbReference type="GO" id="GO:0016887">
    <property type="term" value="F:ATP hydrolysis activity"/>
    <property type="evidence" value="ECO:0007669"/>
    <property type="project" value="InterPro"/>
</dbReference>
<feature type="transmembrane region" description="Helical" evidence="9">
    <location>
        <begin position="928"/>
        <end position="947"/>
    </location>
</feature>
<evidence type="ECO:0000256" key="7">
    <source>
        <dbReference type="ARBA" id="ARBA00023136"/>
    </source>
</evidence>
<feature type="compositionally biased region" description="Polar residues" evidence="8">
    <location>
        <begin position="699"/>
        <end position="709"/>
    </location>
</feature>
<evidence type="ECO:0000256" key="4">
    <source>
        <dbReference type="ARBA" id="ARBA00022741"/>
    </source>
</evidence>
<keyword evidence="7 9" id="KW-0472">Membrane</keyword>
<accession>A0AAF0E5H9</accession>
<dbReference type="InterPro" id="IPR003593">
    <property type="entry name" value="AAA+_ATPase"/>
</dbReference>
<dbReference type="InterPro" id="IPR039421">
    <property type="entry name" value="Type_1_exporter"/>
</dbReference>
<dbReference type="Pfam" id="PF00664">
    <property type="entry name" value="ABC_membrane"/>
    <property type="match status" value="2"/>
</dbReference>
<evidence type="ECO:0000256" key="1">
    <source>
        <dbReference type="ARBA" id="ARBA00004141"/>
    </source>
</evidence>
<feature type="transmembrane region" description="Helical" evidence="9">
    <location>
        <begin position="1047"/>
        <end position="1066"/>
    </location>
</feature>
<dbReference type="InterPro" id="IPR017871">
    <property type="entry name" value="ABC_transporter-like_CS"/>
</dbReference>
<evidence type="ECO:0000259" key="11">
    <source>
        <dbReference type="PROSITE" id="PS50929"/>
    </source>
</evidence>
<keyword evidence="6 9" id="KW-1133">Transmembrane helix</keyword>
<dbReference type="Gene3D" id="1.20.1560.10">
    <property type="entry name" value="ABC transporter type 1, transmembrane domain"/>
    <property type="match status" value="1"/>
</dbReference>
<dbReference type="PROSITE" id="PS00211">
    <property type="entry name" value="ABC_TRANSPORTER_1"/>
    <property type="match status" value="2"/>
</dbReference>
<evidence type="ECO:0000259" key="10">
    <source>
        <dbReference type="PROSITE" id="PS50893"/>
    </source>
</evidence>
<proteinExistence type="predicted"/>
<feature type="domain" description="ABC transporter" evidence="10">
    <location>
        <begin position="455"/>
        <end position="692"/>
    </location>
</feature>
<evidence type="ECO:0000256" key="5">
    <source>
        <dbReference type="ARBA" id="ARBA00022840"/>
    </source>
</evidence>
<feature type="transmembrane region" description="Helical" evidence="9">
    <location>
        <begin position="821"/>
        <end position="842"/>
    </location>
</feature>
<dbReference type="SUPFAM" id="SSF52540">
    <property type="entry name" value="P-loop containing nucleoside triphosphate hydrolases"/>
    <property type="match status" value="2"/>
</dbReference>
<keyword evidence="3 9" id="KW-0812">Transmembrane</keyword>
<evidence type="ECO:0000256" key="3">
    <source>
        <dbReference type="ARBA" id="ARBA00022692"/>
    </source>
</evidence>
<feature type="transmembrane region" description="Helical" evidence="9">
    <location>
        <begin position="147"/>
        <end position="171"/>
    </location>
</feature>
<evidence type="ECO:0000313" key="12">
    <source>
        <dbReference type="EMBL" id="WFD03927.1"/>
    </source>
</evidence>
<evidence type="ECO:0000256" key="6">
    <source>
        <dbReference type="ARBA" id="ARBA00022989"/>
    </source>
</evidence>
<dbReference type="PROSITE" id="PS50929">
    <property type="entry name" value="ABC_TM1F"/>
    <property type="match status" value="2"/>
</dbReference>
<dbReference type="InterPro" id="IPR003439">
    <property type="entry name" value="ABC_transporter-like_ATP-bd"/>
</dbReference>
<dbReference type="InterPro" id="IPR036640">
    <property type="entry name" value="ABC1_TM_sf"/>
</dbReference>
<feature type="transmembrane region" description="Helical" evidence="9">
    <location>
        <begin position="232"/>
        <end position="250"/>
    </location>
</feature>
<sequence length="1341" mass="139635">MPQRPHSLPARLDLACAALDGASEKSAPRHAPSNDSVFSPIEPLPTPVHAADAAAADASAAADVARRVPRRVVRPALRRTVRRMYRVCSRTDLALLLVPGVVCALVSGALPVAMTHVVGRAFAAFAAYDPAAPDARAALRTSVRTDVAVLLALAAGTLVLRGAAAAAWLVLGEHGVRGWRRYVFRTVLAQDMAFFDLGMGLETARTDVGAAGAMALFLKDTDDVRTAMGAQMGYLVVHAAAGLASLGYALGRQWALTLVIFAALPLLAAATVAGDVLGAPLHAAERTEATRLAALVEKGVAAIRTLKAFNAQALQRELLDACAAQCRALYTRMCVVWGVRYGVCAALALLTFVQGFAYGGHLVRTGRAGPDVVLATFLASLVAMGQLQSILLRLSLVERGKNAAASLEALATSRTESDAEAAAREAAHKAADAAAYDAAHDAAPRRTPKVCSGEMALEDVWMAYPTRPDTPALRGVSLYFAAGEHTFVVGRSGSGKSTVASLLLQLHAPQAGRVTLDLCDVRRLDPAWFRTQVAGVAQDSLLLEQTLFENVAAGARTPRAGASVRQAVCAARLDDVLDALPDGLDTRLGTRGTALSGGQRQRVALARALLRDASVLVLDEATSALDAACAAQVHAAVRAWRRGRTTIVITHDLAHVRADDYCYVLDAGRVVEEGFVDRLARRADGWLLRTYPDVARTAPRSSRTPSTLGTPPRSASVWSEASDASGKVELAELAAPARAPDGVAPERVAARHRVPSAAAAPVRTRTHAPHALHDALHTLVATQPHRAALALALVGCVASGVTTPAFAYCLAQVLLVVGRASAARLAPLIGATAGVALADGLLKGVRLVSMEALTARWVASLRRRAMARVLVQDARFFDCAENAPSAIATALVKDAEDAGACLGQLVGQLVALLALVVATGVWAFVQGWLLTLCVLALLPPVAALYAAQGWAAARAEAASKAQREHVAHVFFEQVAAVRGVRAMALDDALRRDAHRAIDAAAAAGRAAALASAAGAGLAEATTYAAEALLYGVGAALLLRGTYDLHRLLLVLNPVIFAVGFAAQLAASFPAGTKSVHALCAVARLLRLGDAASDARGDATPALMGAVEFDGVTFGYGAARVLDAVSFRIHAGERVALVGASGAGKSTVAALVQRLYEPEAGAVRIDGHWARTLDAAWLRAHIAVVSQAPTLFATTVRDNIALGSGASDAEVRHAAARAGAAAFIEALPEGYATRLGADATQLSGGQAQRVALARALVRRAARILVLDEFTAALDPATRGAVADEVLRRGAAAPTVLMLTHDAALMQQCDRLLVLDAGRVAYDGPPAPWLGARAEQQRAAGWW</sequence>
<protein>
    <submittedName>
        <fullName evidence="12">ABC-type xenobiotic transporter</fullName>
    </submittedName>
</protein>
<evidence type="ECO:0000256" key="2">
    <source>
        <dbReference type="ARBA" id="ARBA00022448"/>
    </source>
</evidence>
<dbReference type="GO" id="GO:0005524">
    <property type="term" value="F:ATP binding"/>
    <property type="evidence" value="ECO:0007669"/>
    <property type="project" value="UniProtKB-KW"/>
</dbReference>
<evidence type="ECO:0000256" key="8">
    <source>
        <dbReference type="SAM" id="MobiDB-lite"/>
    </source>
</evidence>
<feature type="transmembrane region" description="Helical" evidence="9">
    <location>
        <begin position="788"/>
        <end position="815"/>
    </location>
</feature>
<dbReference type="InterPro" id="IPR011527">
    <property type="entry name" value="ABC1_TM_dom"/>
</dbReference>
<dbReference type="InterPro" id="IPR027417">
    <property type="entry name" value="P-loop_NTPase"/>
</dbReference>
<dbReference type="PANTHER" id="PTHR43394">
    <property type="entry name" value="ATP-DEPENDENT PERMEASE MDL1, MITOCHONDRIAL"/>
    <property type="match status" value="1"/>
</dbReference>
<dbReference type="PROSITE" id="PS50893">
    <property type="entry name" value="ABC_TRANSPORTER_2"/>
    <property type="match status" value="2"/>
</dbReference>
<dbReference type="SUPFAM" id="SSF90123">
    <property type="entry name" value="ABC transporter transmembrane region"/>
    <property type="match status" value="2"/>
</dbReference>
<dbReference type="SMART" id="SM00382">
    <property type="entry name" value="AAA"/>
    <property type="match status" value="2"/>
</dbReference>
<keyword evidence="5" id="KW-0067">ATP-binding</keyword>
<dbReference type="GO" id="GO:0090374">
    <property type="term" value="P:oligopeptide export from mitochondrion"/>
    <property type="evidence" value="ECO:0007669"/>
    <property type="project" value="TreeGrafter"/>
</dbReference>
<evidence type="ECO:0000313" key="13">
    <source>
        <dbReference type="Proteomes" id="UP001214603"/>
    </source>
</evidence>
<comment type="subcellular location">
    <subcellularLocation>
        <location evidence="1">Membrane</location>
        <topology evidence="1">Multi-pass membrane protein</topology>
    </subcellularLocation>
</comment>
<feature type="transmembrane region" description="Helical" evidence="9">
    <location>
        <begin position="901"/>
        <end position="922"/>
    </location>
</feature>
<dbReference type="EMBL" id="CP119939">
    <property type="protein sequence ID" value="WFD03927.1"/>
    <property type="molecule type" value="Genomic_DNA"/>
</dbReference>
<feature type="transmembrane region" description="Helical" evidence="9">
    <location>
        <begin position="337"/>
        <end position="360"/>
    </location>
</feature>
<organism evidence="12 13">
    <name type="scientific">Malassezia obtusa</name>
    <dbReference type="NCBI Taxonomy" id="76774"/>
    <lineage>
        <taxon>Eukaryota</taxon>
        <taxon>Fungi</taxon>
        <taxon>Dikarya</taxon>
        <taxon>Basidiomycota</taxon>
        <taxon>Ustilaginomycotina</taxon>
        <taxon>Malasseziomycetes</taxon>
        <taxon>Malasseziales</taxon>
        <taxon>Malasseziaceae</taxon>
        <taxon>Malassezia</taxon>
    </lineage>
</organism>
<feature type="transmembrane region" description="Helical" evidence="9">
    <location>
        <begin position="256"/>
        <end position="277"/>
    </location>
</feature>
<dbReference type="Pfam" id="PF00005">
    <property type="entry name" value="ABC_tran"/>
    <property type="match status" value="2"/>
</dbReference>
<keyword evidence="4" id="KW-0547">Nucleotide-binding</keyword>
<dbReference type="FunFam" id="3.40.50.300:FF:000604">
    <property type="entry name" value="ABC transporter B family member 28"/>
    <property type="match status" value="2"/>
</dbReference>
<feature type="domain" description="ABC transmembrane type-1" evidence="11">
    <location>
        <begin position="790"/>
        <end position="1073"/>
    </location>
</feature>
<feature type="transmembrane region" description="Helical" evidence="9">
    <location>
        <begin position="372"/>
        <end position="392"/>
    </location>
</feature>
<feature type="domain" description="ABC transporter" evidence="10">
    <location>
        <begin position="1106"/>
        <end position="1340"/>
    </location>
</feature>